<keyword evidence="2" id="KW-0805">Transcription regulation</keyword>
<dbReference type="GO" id="GO:0000124">
    <property type="term" value="C:SAGA complex"/>
    <property type="evidence" value="ECO:0007669"/>
    <property type="project" value="TreeGrafter"/>
</dbReference>
<dbReference type="InterPro" id="IPR029204">
    <property type="entry name" value="CNRIP1"/>
</dbReference>
<keyword evidence="3" id="KW-0804">Transcription</keyword>
<dbReference type="EMBL" id="JAUCMV010000003">
    <property type="protein sequence ID" value="KAK0410884.1"/>
    <property type="molecule type" value="Genomic_DNA"/>
</dbReference>
<dbReference type="PANTHER" id="PTHR21242:SF0">
    <property type="entry name" value="TRANSCRIPTION INITIATION FACTOR TFIID SUBUNIT 10"/>
    <property type="match status" value="1"/>
</dbReference>
<evidence type="ECO:0008006" key="8">
    <source>
        <dbReference type="Google" id="ProtNLM"/>
    </source>
</evidence>
<name>A0AA39LVJ4_9BILA</name>
<evidence type="ECO:0000256" key="4">
    <source>
        <dbReference type="ARBA" id="ARBA00023242"/>
    </source>
</evidence>
<dbReference type="CDD" id="cd07982">
    <property type="entry name" value="HFD_TAF10"/>
    <property type="match status" value="1"/>
</dbReference>
<dbReference type="PRINTS" id="PR01443">
    <property type="entry name" value="TFIID30KDSUB"/>
</dbReference>
<dbReference type="InterPro" id="IPR003923">
    <property type="entry name" value="TAF10"/>
</dbReference>
<reference evidence="6" key="1">
    <citation type="submission" date="2023-06" db="EMBL/GenBank/DDBJ databases">
        <title>Genomic analysis of the entomopathogenic nematode Steinernema hermaphroditum.</title>
        <authorList>
            <person name="Schwarz E.M."/>
            <person name="Heppert J.K."/>
            <person name="Baniya A."/>
            <person name="Schwartz H.T."/>
            <person name="Tan C.-H."/>
            <person name="Antoshechkin I."/>
            <person name="Sternberg P.W."/>
            <person name="Goodrich-Blair H."/>
            <person name="Dillman A.R."/>
        </authorList>
    </citation>
    <scope>NUCLEOTIDE SEQUENCE</scope>
    <source>
        <strain evidence="6">PS9179</strain>
        <tissue evidence="6">Whole animal</tissue>
    </source>
</reference>
<dbReference type="AlphaFoldDB" id="A0AA39LVJ4"/>
<dbReference type="Pfam" id="PF03540">
    <property type="entry name" value="TAF10"/>
    <property type="match status" value="1"/>
</dbReference>
<dbReference type="Pfam" id="PF15043">
    <property type="entry name" value="CNRIP1"/>
    <property type="match status" value="1"/>
</dbReference>
<sequence>MAGQPHADQGFQLTISIRNSETNEPIAFKADGQRFQTSSTTLKFSSNAKYKFKIVAKPVTEFHYMHIAGSDLALHSENPQSGEYTTEWNTTGMPPNNKGSRQDLNITLQGPGGTLKKVLQSKFYPRENNHATWGLSAQWQTRTMQRPIDDDLALFDGDVTPMDVNGSSAPRPSSYYPVIAAQRPGGPVGQPVTPQQQQQLRTSGAVPNGSSLREFINGLEEYSPTLPDAVTLYYMKKSGVDVADPRVIRLFSLAAQKFLADILLDSMQQARMKGIGVTKKNTKETKYTLTSDLLAQVLEEYGIEMKKPPYYQ</sequence>
<organism evidence="6 7">
    <name type="scientific">Steinernema hermaphroditum</name>
    <dbReference type="NCBI Taxonomy" id="289476"/>
    <lineage>
        <taxon>Eukaryota</taxon>
        <taxon>Metazoa</taxon>
        <taxon>Ecdysozoa</taxon>
        <taxon>Nematoda</taxon>
        <taxon>Chromadorea</taxon>
        <taxon>Rhabditida</taxon>
        <taxon>Tylenchina</taxon>
        <taxon>Panagrolaimomorpha</taxon>
        <taxon>Strongyloidoidea</taxon>
        <taxon>Steinernematidae</taxon>
        <taxon>Steinernema</taxon>
    </lineage>
</organism>
<keyword evidence="4" id="KW-0539">Nucleus</keyword>
<comment type="subcellular location">
    <subcellularLocation>
        <location evidence="1">Nucleus</location>
    </subcellularLocation>
</comment>
<dbReference type="GO" id="GO:0006367">
    <property type="term" value="P:transcription initiation at RNA polymerase II promoter"/>
    <property type="evidence" value="ECO:0007669"/>
    <property type="project" value="TreeGrafter"/>
</dbReference>
<evidence type="ECO:0000313" key="6">
    <source>
        <dbReference type="EMBL" id="KAK0410884.1"/>
    </source>
</evidence>
<protein>
    <recommendedName>
        <fullName evidence="8">Transcription initiation factor TFIID subunit 10</fullName>
    </recommendedName>
</protein>
<dbReference type="PANTHER" id="PTHR21242">
    <property type="entry name" value="TRANSCRIPTION INITIATION FACTOR TFIID SUBUNIT 10"/>
    <property type="match status" value="1"/>
</dbReference>
<proteinExistence type="inferred from homology"/>
<keyword evidence="7" id="KW-1185">Reference proteome</keyword>
<evidence type="ECO:0000256" key="5">
    <source>
        <dbReference type="ARBA" id="ARBA00025730"/>
    </source>
</evidence>
<accession>A0AA39LVJ4</accession>
<dbReference type="GO" id="GO:0016251">
    <property type="term" value="F:RNA polymerase II general transcription initiation factor activity"/>
    <property type="evidence" value="ECO:0007669"/>
    <property type="project" value="TreeGrafter"/>
</dbReference>
<dbReference type="GO" id="GO:0005669">
    <property type="term" value="C:transcription factor TFIID complex"/>
    <property type="evidence" value="ECO:0007669"/>
    <property type="project" value="TreeGrafter"/>
</dbReference>
<evidence type="ECO:0000256" key="1">
    <source>
        <dbReference type="ARBA" id="ARBA00004123"/>
    </source>
</evidence>
<comment type="caution">
    <text evidence="6">The sequence shown here is derived from an EMBL/GenBank/DDBJ whole genome shotgun (WGS) entry which is preliminary data.</text>
</comment>
<dbReference type="GO" id="GO:1990841">
    <property type="term" value="F:promoter-specific chromatin binding"/>
    <property type="evidence" value="ECO:0007669"/>
    <property type="project" value="TreeGrafter"/>
</dbReference>
<evidence type="ECO:0000313" key="7">
    <source>
        <dbReference type="Proteomes" id="UP001175271"/>
    </source>
</evidence>
<gene>
    <name evidence="6" type="ORF">QR680_005379</name>
</gene>
<comment type="similarity">
    <text evidence="5">Belongs to the TAF10 family.</text>
</comment>
<evidence type="ECO:0000256" key="3">
    <source>
        <dbReference type="ARBA" id="ARBA00023163"/>
    </source>
</evidence>
<dbReference type="Proteomes" id="UP001175271">
    <property type="component" value="Unassembled WGS sequence"/>
</dbReference>
<evidence type="ECO:0000256" key="2">
    <source>
        <dbReference type="ARBA" id="ARBA00023015"/>
    </source>
</evidence>